<comment type="caution">
    <text evidence="8">The sequence shown here is derived from an EMBL/GenBank/DDBJ whole genome shotgun (WGS) entry which is preliminary data.</text>
</comment>
<dbReference type="GO" id="GO:0046872">
    <property type="term" value="F:metal ion binding"/>
    <property type="evidence" value="ECO:0007669"/>
    <property type="project" value="UniProtKB-KW"/>
</dbReference>
<keyword evidence="4" id="KW-0408">Iron</keyword>
<dbReference type="SFLD" id="SFLDG01123">
    <property type="entry name" value="methyltransferase_(Class_B)"/>
    <property type="match status" value="1"/>
</dbReference>
<protein>
    <submittedName>
        <fullName evidence="8">Radical SAM protein</fullName>
    </submittedName>
</protein>
<keyword evidence="5" id="KW-0411">Iron-sulfur</keyword>
<dbReference type="Proteomes" id="UP001154420">
    <property type="component" value="Unassembled WGS sequence"/>
</dbReference>
<dbReference type="PANTHER" id="PTHR43409">
    <property type="entry name" value="ANAEROBIC MAGNESIUM-PROTOPORPHYRIN IX MONOMETHYL ESTER CYCLASE-RELATED"/>
    <property type="match status" value="1"/>
</dbReference>
<evidence type="ECO:0000313" key="8">
    <source>
        <dbReference type="EMBL" id="NBJ94040.1"/>
    </source>
</evidence>
<dbReference type="InterPro" id="IPR051198">
    <property type="entry name" value="BchE-like"/>
</dbReference>
<evidence type="ECO:0000256" key="5">
    <source>
        <dbReference type="ARBA" id="ARBA00023014"/>
    </source>
</evidence>
<dbReference type="PANTHER" id="PTHR43409:SF16">
    <property type="entry name" value="SLR0320 PROTEIN"/>
    <property type="match status" value="1"/>
</dbReference>
<dbReference type="GO" id="GO:0003824">
    <property type="term" value="F:catalytic activity"/>
    <property type="evidence" value="ECO:0007669"/>
    <property type="project" value="InterPro"/>
</dbReference>
<reference evidence="8" key="1">
    <citation type="submission" date="2018-09" db="EMBL/GenBank/DDBJ databases">
        <title>Murine metabolic-syndrome-specific gut microbial biobank.</title>
        <authorList>
            <person name="Liu C."/>
        </authorList>
    </citation>
    <scope>NUCLEOTIDE SEQUENCE</scope>
    <source>
        <strain evidence="8">D42-62</strain>
    </source>
</reference>
<dbReference type="Gene3D" id="3.80.30.20">
    <property type="entry name" value="tm_1862 like domain"/>
    <property type="match status" value="1"/>
</dbReference>
<proteinExistence type="predicted"/>
<dbReference type="SFLD" id="SFLDS00029">
    <property type="entry name" value="Radical_SAM"/>
    <property type="match status" value="1"/>
</dbReference>
<gene>
    <name evidence="8" type="ORF">D5281_15950</name>
</gene>
<evidence type="ECO:0000256" key="2">
    <source>
        <dbReference type="ARBA" id="ARBA00022691"/>
    </source>
</evidence>
<dbReference type="Pfam" id="PF04055">
    <property type="entry name" value="Radical_SAM"/>
    <property type="match status" value="1"/>
</dbReference>
<dbReference type="AlphaFoldDB" id="A0A9X5BHI7"/>
<accession>A0A9X5BHI7</accession>
<comment type="cofactor">
    <cofactor evidence="1">
        <name>[4Fe-4S] cluster</name>
        <dbReference type="ChEBI" id="CHEBI:49883"/>
    </cofactor>
</comment>
<evidence type="ECO:0000259" key="6">
    <source>
        <dbReference type="PROSITE" id="PS51332"/>
    </source>
</evidence>
<keyword evidence="2" id="KW-0949">S-adenosyl-L-methionine</keyword>
<dbReference type="InterPro" id="IPR006638">
    <property type="entry name" value="Elp3/MiaA/NifB-like_rSAM"/>
</dbReference>
<dbReference type="Pfam" id="PF02310">
    <property type="entry name" value="B12-binding"/>
    <property type="match status" value="1"/>
</dbReference>
<dbReference type="GO" id="GO:0051539">
    <property type="term" value="F:4 iron, 4 sulfur cluster binding"/>
    <property type="evidence" value="ECO:0007669"/>
    <property type="project" value="UniProtKB-KW"/>
</dbReference>
<feature type="domain" description="Radical SAM core" evidence="7">
    <location>
        <begin position="201"/>
        <end position="427"/>
    </location>
</feature>
<dbReference type="SMART" id="SM00729">
    <property type="entry name" value="Elp3"/>
    <property type="match status" value="1"/>
</dbReference>
<dbReference type="InterPro" id="IPR023404">
    <property type="entry name" value="rSAM_horseshoe"/>
</dbReference>
<dbReference type="Gene3D" id="3.40.50.280">
    <property type="entry name" value="Cobalamin-binding domain"/>
    <property type="match status" value="1"/>
</dbReference>
<evidence type="ECO:0000256" key="4">
    <source>
        <dbReference type="ARBA" id="ARBA00023004"/>
    </source>
</evidence>
<dbReference type="SUPFAM" id="SSF102114">
    <property type="entry name" value="Radical SAM enzymes"/>
    <property type="match status" value="1"/>
</dbReference>
<keyword evidence="3" id="KW-0479">Metal-binding</keyword>
<dbReference type="InterPro" id="IPR006158">
    <property type="entry name" value="Cobalamin-bd"/>
</dbReference>
<name>A0A9X5BHI7_9FIRM</name>
<dbReference type="GO" id="GO:0031419">
    <property type="term" value="F:cobalamin binding"/>
    <property type="evidence" value="ECO:0007669"/>
    <property type="project" value="InterPro"/>
</dbReference>
<evidence type="ECO:0000256" key="1">
    <source>
        <dbReference type="ARBA" id="ARBA00001966"/>
    </source>
</evidence>
<dbReference type="InterPro" id="IPR007197">
    <property type="entry name" value="rSAM"/>
</dbReference>
<organism evidence="8 9">
    <name type="scientific">Parablautia muri</name>
    <dbReference type="NCBI Taxonomy" id="2320879"/>
    <lineage>
        <taxon>Bacteria</taxon>
        <taxon>Bacillati</taxon>
        <taxon>Bacillota</taxon>
        <taxon>Clostridia</taxon>
        <taxon>Lachnospirales</taxon>
        <taxon>Lachnospiraceae</taxon>
        <taxon>Parablautia</taxon>
    </lineage>
</organism>
<evidence type="ECO:0000256" key="3">
    <source>
        <dbReference type="ARBA" id="ARBA00022723"/>
    </source>
</evidence>
<dbReference type="GO" id="GO:0005829">
    <property type="term" value="C:cytosol"/>
    <property type="evidence" value="ECO:0007669"/>
    <property type="project" value="TreeGrafter"/>
</dbReference>
<dbReference type="InterPro" id="IPR034466">
    <property type="entry name" value="Methyltransferase_Class_B"/>
</dbReference>
<dbReference type="SFLD" id="SFLDG01082">
    <property type="entry name" value="B12-binding_domain_containing"/>
    <property type="match status" value="1"/>
</dbReference>
<keyword evidence="9" id="KW-1185">Reference proteome</keyword>
<dbReference type="InterPro" id="IPR058240">
    <property type="entry name" value="rSAM_sf"/>
</dbReference>
<evidence type="ECO:0000313" key="9">
    <source>
        <dbReference type="Proteomes" id="UP001154420"/>
    </source>
</evidence>
<evidence type="ECO:0000259" key="7">
    <source>
        <dbReference type="PROSITE" id="PS51918"/>
    </source>
</evidence>
<dbReference type="OrthoDB" id="9801659at2"/>
<dbReference type="EMBL" id="QZDT01000028">
    <property type="protein sequence ID" value="NBJ94040.1"/>
    <property type="molecule type" value="Genomic_DNA"/>
</dbReference>
<dbReference type="PROSITE" id="PS51332">
    <property type="entry name" value="B12_BINDING"/>
    <property type="match status" value="1"/>
</dbReference>
<dbReference type="PROSITE" id="PS51918">
    <property type="entry name" value="RADICAL_SAM"/>
    <property type="match status" value="1"/>
</dbReference>
<feature type="domain" description="B12-binding" evidence="6">
    <location>
        <begin position="21"/>
        <end position="156"/>
    </location>
</feature>
<sequence length="486" mass="56261">MKIVFINPPFKEEYGKFSREQRSPAITKSGCFYYPLWLIYAAARVERDGFEVVFMDAPAKLLGRDACLDRINRTSQDASMFVVDTTTPSIYSDVEFAAGLKEQFPNAIVVLVGTHVSTKPEETLGLNRQIDAVTRKEYDLTVHEIACALRDGKDWRSVKGITYRDTDETIKSNEDMPYIEYMDDVPFASEFIRKHLDVEDYFISIATFPEIQIFTGRGCPFFCNFCLYPQTMHGHKYRFRSPQNVVEEFQYIVDHFPNVKEVVIEDDTFTADKSRVQAICQLLINKGINKKLRWMCNARVTLDFETMVIMKKAGCRLLLPGFESGSQEILNNIRKGTKVEQYKPFVDHARKAGMQVHGCFIVGNKGETRETMQETLRVALTLKLDTVQFYPLMPYPGTEAYDWAVAQGYLSGKYTDYLQEDGNHNTSMHIGDISAQELVEFCNMARRKFYLRPWYIGHRIWMGIHSFDDLKRALKSFIRFKDYLKK</sequence>